<evidence type="ECO:0000256" key="2">
    <source>
        <dbReference type="ARBA" id="ARBA00011900"/>
    </source>
</evidence>
<dbReference type="GO" id="GO:0003677">
    <property type="term" value="F:DNA binding"/>
    <property type="evidence" value="ECO:0007669"/>
    <property type="project" value="InterPro"/>
</dbReference>
<dbReference type="EC" id="2.1.1.72" evidence="2"/>
<keyword evidence="6" id="KW-0680">Restriction system</keyword>
<keyword evidence="10" id="KW-0378">Hydrolase</keyword>
<reference evidence="10 11" key="1">
    <citation type="submission" date="2017-02" db="EMBL/GenBank/DDBJ databases">
        <title>Complete genome sequence of the cold-active Pseudoalteromonas aliena strain EH1 isolated from Arctic seawater.</title>
        <authorList>
            <person name="Kim E."/>
            <person name="Heo E."/>
            <person name="Kim H."/>
            <person name="Kim D."/>
        </authorList>
    </citation>
    <scope>NUCLEOTIDE SEQUENCE [LARGE SCALE GENOMIC DNA]</scope>
    <source>
        <strain evidence="10 11">EH1</strain>
    </source>
</reference>
<dbReference type="Pfam" id="PF12161">
    <property type="entry name" value="HsdM_N"/>
    <property type="match status" value="1"/>
</dbReference>
<evidence type="ECO:0000313" key="11">
    <source>
        <dbReference type="Proteomes" id="UP000188243"/>
    </source>
</evidence>
<dbReference type="Pfam" id="PF02384">
    <property type="entry name" value="N6_Mtase"/>
    <property type="match status" value="1"/>
</dbReference>
<dbReference type="SUPFAM" id="SSF53335">
    <property type="entry name" value="S-adenosyl-L-methionine-dependent methyltransferases"/>
    <property type="match status" value="1"/>
</dbReference>
<dbReference type="AlphaFoldDB" id="A0A1Q2GZS9"/>
<feature type="domain" description="N6 adenine-specific DNA methyltransferase N-terminal" evidence="9">
    <location>
        <begin position="11"/>
        <end position="144"/>
    </location>
</feature>
<keyword evidence="4" id="KW-0808">Transferase</keyword>
<accession>A0A1Q2GZS9</accession>
<dbReference type="STRING" id="247523.B0W48_12975"/>
<organism evidence="10 11">
    <name type="scientific">Pseudoalteromonas aliena</name>
    <dbReference type="NCBI Taxonomy" id="247523"/>
    <lineage>
        <taxon>Bacteria</taxon>
        <taxon>Pseudomonadati</taxon>
        <taxon>Pseudomonadota</taxon>
        <taxon>Gammaproteobacteria</taxon>
        <taxon>Alteromonadales</taxon>
        <taxon>Pseudoalteromonadaceae</taxon>
        <taxon>Pseudoalteromonas</taxon>
    </lineage>
</organism>
<dbReference type="Gene3D" id="3.40.50.150">
    <property type="entry name" value="Vaccinia Virus protein VP39"/>
    <property type="match status" value="1"/>
</dbReference>
<dbReference type="GO" id="GO:0008170">
    <property type="term" value="F:N-methyltransferase activity"/>
    <property type="evidence" value="ECO:0007669"/>
    <property type="project" value="InterPro"/>
</dbReference>
<gene>
    <name evidence="10" type="ORF">B0W48_12975</name>
</gene>
<comment type="similarity">
    <text evidence="1">Belongs to the N(4)/N(6)-methyltransferase family.</text>
</comment>
<keyword evidence="3" id="KW-0489">Methyltransferase</keyword>
<evidence type="ECO:0000256" key="1">
    <source>
        <dbReference type="ARBA" id="ARBA00006594"/>
    </source>
</evidence>
<proteinExistence type="inferred from homology"/>
<dbReference type="PRINTS" id="PR00507">
    <property type="entry name" value="N12N6MTFRASE"/>
</dbReference>
<evidence type="ECO:0000313" key="10">
    <source>
        <dbReference type="EMBL" id="AQQ00639.1"/>
    </source>
</evidence>
<dbReference type="InterPro" id="IPR051537">
    <property type="entry name" value="DNA_Adenine_Mtase"/>
</dbReference>
<dbReference type="REBASE" id="618094">
    <property type="entry name" value="M.PalEH1III"/>
</dbReference>
<evidence type="ECO:0000256" key="6">
    <source>
        <dbReference type="ARBA" id="ARBA00022747"/>
    </source>
</evidence>
<evidence type="ECO:0000256" key="3">
    <source>
        <dbReference type="ARBA" id="ARBA00022603"/>
    </source>
</evidence>
<dbReference type="RefSeq" id="WP_077537325.1">
    <property type="nucleotide sequence ID" value="NZ_CP019628.1"/>
</dbReference>
<sequence>MTTNNNFSQTAAFIWSVADLLRGDFKQSQYGRVILPFTLLRRLECVLAPSKDAVVAEFERIKALNLPEDAQEKLLMRATNGLTFFNTSPMDLGKMGQSDIKANLERYIQCFSADAREVFEHLKFDEFAGLLDDANLLFKVVQKFSKYDLSPQAISNHDMGLVFEELIRRFAESSNETAGEHFTPRDIVRLTTSLVFMEDDDALTKEGIIRTIYDPTAGTGGFLSSGMEYVHELNPNAVMRAFGQELNPESYAICKADMLIKGQDVSRIKLGNTLSNDQLAVDKFDYMLSNPPFGVDWKKIEGDVKDEHTLKGFGGRFGAGLPRVSDGSLLFLMHLISKMRDASPSANDSNSGGRIGIILNGSPLFTGGAGSGESEIRRYILESDLLEAIIALPTDMFYNTGIATYIWVLSNKKAQQQSAERKNSERKNKVQLINGANLCGKMRKSLGSKRNIMSEDDIKVITRSFGNFEQVETTTLEELGLAKPTEAKSSRGRQAANPKADVAKTFASKIFNTYEFGYRRITVERPLRLSTQVTDEAIASLRFAPKPYNAAMMALYEKFGKEWSTDNLGGSSGNSQYGDLSAVEIEARAIIKADFPELKEKQIKDALEPKLWLFQKALMEKAQQLQTQLSDDAGGKQLQSDDFNQFDITYTQAFKALDIKLDTKEKKQLLDAITFKNPNAECVVDKLFKDSADLMYGAFEYKGNVKKWQGKVVTYKQDGDLRDNENVPLKEAYLNGSAQPSISTTQMVENYFNREVAPHVSDAWINDTKRDDKDAELGIVGYEIPFNRHFYEYQPPRDLAEIDEELDAVSSDIMKLLQEVHS</sequence>
<dbReference type="PROSITE" id="PS00092">
    <property type="entry name" value="N6_MTASE"/>
    <property type="match status" value="1"/>
</dbReference>
<dbReference type="InterPro" id="IPR022749">
    <property type="entry name" value="D12N6_MeTrfase_N"/>
</dbReference>
<dbReference type="PANTHER" id="PTHR42933:SF3">
    <property type="entry name" value="TYPE I RESTRICTION ENZYME MJAVIII METHYLASE SUBUNIT"/>
    <property type="match status" value="1"/>
</dbReference>
<dbReference type="GO" id="GO:0032259">
    <property type="term" value="P:methylation"/>
    <property type="evidence" value="ECO:0007669"/>
    <property type="project" value="UniProtKB-KW"/>
</dbReference>
<name>A0A1Q2GZS9_9GAMM</name>
<evidence type="ECO:0000256" key="7">
    <source>
        <dbReference type="ARBA" id="ARBA00047942"/>
    </source>
</evidence>
<dbReference type="InterPro" id="IPR003356">
    <property type="entry name" value="DNA_methylase_A-5"/>
</dbReference>
<evidence type="ECO:0000256" key="5">
    <source>
        <dbReference type="ARBA" id="ARBA00022691"/>
    </source>
</evidence>
<evidence type="ECO:0000259" key="8">
    <source>
        <dbReference type="Pfam" id="PF02384"/>
    </source>
</evidence>
<dbReference type="EMBL" id="CP019628">
    <property type="protein sequence ID" value="AQQ00639.1"/>
    <property type="molecule type" value="Genomic_DNA"/>
</dbReference>
<dbReference type="GO" id="GO:0009007">
    <property type="term" value="F:site-specific DNA-methyltransferase (adenine-specific) activity"/>
    <property type="evidence" value="ECO:0007669"/>
    <property type="project" value="UniProtKB-EC"/>
</dbReference>
<dbReference type="InterPro" id="IPR002052">
    <property type="entry name" value="DNA_methylase_N6_adenine_CS"/>
</dbReference>
<comment type="catalytic activity">
    <reaction evidence="7">
        <text>a 2'-deoxyadenosine in DNA + S-adenosyl-L-methionine = an N(6)-methyl-2'-deoxyadenosine in DNA + S-adenosyl-L-homocysteine + H(+)</text>
        <dbReference type="Rhea" id="RHEA:15197"/>
        <dbReference type="Rhea" id="RHEA-COMP:12418"/>
        <dbReference type="Rhea" id="RHEA-COMP:12419"/>
        <dbReference type="ChEBI" id="CHEBI:15378"/>
        <dbReference type="ChEBI" id="CHEBI:57856"/>
        <dbReference type="ChEBI" id="CHEBI:59789"/>
        <dbReference type="ChEBI" id="CHEBI:90615"/>
        <dbReference type="ChEBI" id="CHEBI:90616"/>
        <dbReference type="EC" id="2.1.1.72"/>
    </reaction>
</comment>
<keyword evidence="5" id="KW-0949">S-adenosyl-L-methionine</keyword>
<dbReference type="KEGG" id="paln:B0W48_12975"/>
<evidence type="ECO:0000259" key="9">
    <source>
        <dbReference type="Pfam" id="PF12161"/>
    </source>
</evidence>
<dbReference type="GO" id="GO:0009307">
    <property type="term" value="P:DNA restriction-modification system"/>
    <property type="evidence" value="ECO:0007669"/>
    <property type="project" value="UniProtKB-KW"/>
</dbReference>
<feature type="domain" description="DNA methylase adenine-specific" evidence="8">
    <location>
        <begin position="156"/>
        <end position="472"/>
    </location>
</feature>
<dbReference type="PANTHER" id="PTHR42933">
    <property type="entry name" value="SLR6095 PROTEIN"/>
    <property type="match status" value="1"/>
</dbReference>
<dbReference type="InterPro" id="IPR029063">
    <property type="entry name" value="SAM-dependent_MTases_sf"/>
</dbReference>
<protein>
    <recommendedName>
        <fullName evidence="2">site-specific DNA-methyltransferase (adenine-specific)</fullName>
        <ecNumber evidence="2">2.1.1.72</ecNumber>
    </recommendedName>
</protein>
<dbReference type="GO" id="GO:0004519">
    <property type="term" value="F:endonuclease activity"/>
    <property type="evidence" value="ECO:0007669"/>
    <property type="project" value="UniProtKB-KW"/>
</dbReference>
<keyword evidence="10" id="KW-0255">Endonuclease</keyword>
<evidence type="ECO:0000256" key="4">
    <source>
        <dbReference type="ARBA" id="ARBA00022679"/>
    </source>
</evidence>
<keyword evidence="10" id="KW-0540">Nuclease</keyword>
<dbReference type="Proteomes" id="UP000188243">
    <property type="component" value="Chromosome"/>
</dbReference>